<evidence type="ECO:0000313" key="2">
    <source>
        <dbReference type="EMBL" id="RRR17245.1"/>
    </source>
</evidence>
<sequence>MTTAPDHPAELGRARQLVAMLSAEKLRRGLGRLLTGDGPAEDPSVRGPLSRLDWLGEDGTADVPALRRIADSLALMRSDRAILEVPRLDGIPMKTEESREVSGRIARIVFERVGSARSLGEAELNAAIAMFAADVALVRRDAVDSGVLERSADGAWYRLAG</sequence>
<keyword evidence="3" id="KW-1185">Reference proteome</keyword>
<accession>A0A3R8RWD5</accession>
<comment type="caution">
    <text evidence="2">The sequence shown here is derived from an EMBL/GenBank/DDBJ whole genome shotgun (WGS) entry which is preliminary data.</text>
</comment>
<dbReference type="EMBL" id="QOCI01000015">
    <property type="protein sequence ID" value="RRR17245.1"/>
    <property type="molecule type" value="Genomic_DNA"/>
</dbReference>
<dbReference type="InterPro" id="IPR018656">
    <property type="entry name" value="DUF2087"/>
</dbReference>
<feature type="domain" description="DUF2087" evidence="1">
    <location>
        <begin position="88"/>
        <end position="158"/>
    </location>
</feature>
<reference evidence="2 3" key="1">
    <citation type="submission" date="2018-07" db="EMBL/GenBank/DDBJ databases">
        <title>Brachybacteriurn paraconglorneratum KCTC 9916.</title>
        <authorList>
            <person name="Li Y."/>
        </authorList>
    </citation>
    <scope>NUCLEOTIDE SEQUENCE [LARGE SCALE GENOMIC DNA]</scope>
    <source>
        <strain evidence="2 3">KCTC 9916</strain>
    </source>
</reference>
<dbReference type="AlphaFoldDB" id="A0A3R8RWD5"/>
<name>A0A3R8RWD5_9MICO</name>
<evidence type="ECO:0000259" key="1">
    <source>
        <dbReference type="Pfam" id="PF09860"/>
    </source>
</evidence>
<protein>
    <recommendedName>
        <fullName evidence="1">DUF2087 domain-containing protein</fullName>
    </recommendedName>
</protein>
<organism evidence="2 3">
    <name type="scientific">Brachybacterium paraconglomeratum</name>
    <dbReference type="NCBI Taxonomy" id="173362"/>
    <lineage>
        <taxon>Bacteria</taxon>
        <taxon>Bacillati</taxon>
        <taxon>Actinomycetota</taxon>
        <taxon>Actinomycetes</taxon>
        <taxon>Micrococcales</taxon>
        <taxon>Dermabacteraceae</taxon>
        <taxon>Brachybacterium</taxon>
    </lineage>
</organism>
<dbReference type="GeneID" id="78122405"/>
<gene>
    <name evidence="2" type="ORF">DS079_15405</name>
</gene>
<dbReference type="RefSeq" id="WP_126988678.1">
    <property type="nucleotide sequence ID" value="NZ_ML133862.1"/>
</dbReference>
<evidence type="ECO:0000313" key="3">
    <source>
        <dbReference type="Proteomes" id="UP000274327"/>
    </source>
</evidence>
<dbReference type="Pfam" id="PF09860">
    <property type="entry name" value="DUF2087"/>
    <property type="match status" value="1"/>
</dbReference>
<proteinExistence type="predicted"/>
<dbReference type="Proteomes" id="UP000274327">
    <property type="component" value="Unassembled WGS sequence"/>
</dbReference>